<feature type="transmembrane region" description="Helical" evidence="1">
    <location>
        <begin position="141"/>
        <end position="160"/>
    </location>
</feature>
<dbReference type="Pfam" id="PF08592">
    <property type="entry name" value="Anthrone_oxy"/>
    <property type="match status" value="1"/>
</dbReference>
<sequence>MLQMLITGLLWFCAIGCGLLAGLYFAFSTFVMTALGRIGQASGIAAMNAINATIVQSLFIPIFLGTTAASAALAVTALLRWSEPGAMAMLAGGVLYVLGMFVVTMVFNVPLNNALAAADPASHEAASLWARYLTDWTRWNHVRTVASTAACALFIAAIAAR</sequence>
<feature type="transmembrane region" description="Helical" evidence="1">
    <location>
        <begin position="86"/>
        <end position="107"/>
    </location>
</feature>
<evidence type="ECO:0000256" key="1">
    <source>
        <dbReference type="SAM" id="Phobius"/>
    </source>
</evidence>
<dbReference type="InterPro" id="IPR013901">
    <property type="entry name" value="Anthrone_oxy"/>
</dbReference>
<keyword evidence="1" id="KW-0812">Transmembrane</keyword>
<keyword evidence="1" id="KW-1133">Transmembrane helix</keyword>
<keyword evidence="1" id="KW-0472">Membrane</keyword>
<evidence type="ECO:0008006" key="4">
    <source>
        <dbReference type="Google" id="ProtNLM"/>
    </source>
</evidence>
<accession>A0A0R3MXE7</accession>
<evidence type="ECO:0000313" key="3">
    <source>
        <dbReference type="Proteomes" id="UP000052023"/>
    </source>
</evidence>
<dbReference type="Proteomes" id="UP000052023">
    <property type="component" value="Unassembled WGS sequence"/>
</dbReference>
<feature type="transmembrane region" description="Helical" evidence="1">
    <location>
        <begin position="57"/>
        <end position="79"/>
    </location>
</feature>
<organism evidence="2 3">
    <name type="scientific">Bradyrhizobium retamae</name>
    <dbReference type="NCBI Taxonomy" id="1300035"/>
    <lineage>
        <taxon>Bacteria</taxon>
        <taxon>Pseudomonadati</taxon>
        <taxon>Pseudomonadota</taxon>
        <taxon>Alphaproteobacteria</taxon>
        <taxon>Hyphomicrobiales</taxon>
        <taxon>Nitrobacteraceae</taxon>
        <taxon>Bradyrhizobium</taxon>
    </lineage>
</organism>
<reference evidence="2 3" key="1">
    <citation type="submission" date="2014-03" db="EMBL/GenBank/DDBJ databases">
        <title>Bradyrhizobium valentinum sp. nov., isolated from effective nodules of Lupinus mariae-josephae, a lupine endemic of basic-lime soils in Eastern Spain.</title>
        <authorList>
            <person name="Duran D."/>
            <person name="Rey L."/>
            <person name="Navarro A."/>
            <person name="Busquets A."/>
            <person name="Imperial J."/>
            <person name="Ruiz-Argueso T."/>
        </authorList>
    </citation>
    <scope>NUCLEOTIDE SEQUENCE [LARGE SCALE GENOMIC DNA]</scope>
    <source>
        <strain evidence="2 3">Ro19</strain>
    </source>
</reference>
<comment type="caution">
    <text evidence="2">The sequence shown here is derived from an EMBL/GenBank/DDBJ whole genome shotgun (WGS) entry which is preliminary data.</text>
</comment>
<protein>
    <recommendedName>
        <fullName evidence="4">DUF1772 domain-containing protein</fullName>
    </recommendedName>
</protein>
<keyword evidence="3" id="KW-1185">Reference proteome</keyword>
<dbReference type="OrthoDB" id="428263at2"/>
<gene>
    <name evidence="2" type="ORF">CQ13_25110</name>
</gene>
<name>A0A0R3MXE7_9BRAD</name>
<dbReference type="AlphaFoldDB" id="A0A0R3MXE7"/>
<dbReference type="EMBL" id="LLYA01000154">
    <property type="protein sequence ID" value="KRR24497.1"/>
    <property type="molecule type" value="Genomic_DNA"/>
</dbReference>
<evidence type="ECO:0000313" key="2">
    <source>
        <dbReference type="EMBL" id="KRR24497.1"/>
    </source>
</evidence>
<proteinExistence type="predicted"/>
<dbReference type="RefSeq" id="WP_057844234.1">
    <property type="nucleotide sequence ID" value="NZ_LLYA01000154.1"/>
</dbReference>